<accession>A0ABW4LM18</accession>
<keyword evidence="2" id="KW-0347">Helicase</keyword>
<dbReference type="EMBL" id="JBHUEM010000005">
    <property type="protein sequence ID" value="MFD1736229.1"/>
    <property type="molecule type" value="Genomic_DNA"/>
</dbReference>
<dbReference type="Gene3D" id="3.40.50.300">
    <property type="entry name" value="P-loop containing nucleotide triphosphate hydrolases"/>
    <property type="match status" value="1"/>
</dbReference>
<keyword evidence="2" id="KW-0378">Hydrolase</keyword>
<dbReference type="InterPro" id="IPR027417">
    <property type="entry name" value="P-loop_NTPase"/>
</dbReference>
<keyword evidence="3" id="KW-1185">Reference proteome</keyword>
<name>A0ABW4LM18_9BACI</name>
<dbReference type="InterPro" id="IPR002789">
    <property type="entry name" value="HerA_central"/>
</dbReference>
<keyword evidence="2" id="KW-0067">ATP-binding</keyword>
<evidence type="ECO:0000313" key="3">
    <source>
        <dbReference type="Proteomes" id="UP001597214"/>
    </source>
</evidence>
<evidence type="ECO:0000313" key="2">
    <source>
        <dbReference type="EMBL" id="MFD1736229.1"/>
    </source>
</evidence>
<reference evidence="3" key="1">
    <citation type="journal article" date="2019" name="Int. J. Syst. Evol. Microbiol.">
        <title>The Global Catalogue of Microorganisms (GCM) 10K type strain sequencing project: providing services to taxonomists for standard genome sequencing and annotation.</title>
        <authorList>
            <consortium name="The Broad Institute Genomics Platform"/>
            <consortium name="The Broad Institute Genome Sequencing Center for Infectious Disease"/>
            <person name="Wu L."/>
            <person name="Ma J."/>
        </authorList>
    </citation>
    <scope>NUCLEOTIDE SEQUENCE [LARGE SCALE GENOMIC DNA]</scope>
    <source>
        <strain evidence="3">CCUG 49339</strain>
    </source>
</reference>
<gene>
    <name evidence="2" type="ORF">ACFSCX_06580</name>
</gene>
<comment type="caution">
    <text evidence="2">The sequence shown here is derived from an EMBL/GenBank/DDBJ whole genome shotgun (WGS) entry which is preliminary data.</text>
</comment>
<protein>
    <submittedName>
        <fullName evidence="2">Helicase HerA domain-containing protein</fullName>
    </submittedName>
</protein>
<keyword evidence="2" id="KW-0547">Nucleotide-binding</keyword>
<sequence>MKRFTKNTINTVAESALEKRSTIIVEGGAGSGKTYFVKALLTKKAKEPKIAIVDPDNEYNDMLGQINNISLFNGSVLSKGPEKPSLTGYDLVVIDEAMKYEVSYLKYLQEHNTNIIAIFQEVNQKELMILGDYVSVSIKPNKMIVKEYQLIDGRYKSSVVSNI</sequence>
<dbReference type="Pfam" id="PF01935">
    <property type="entry name" value="DUF87"/>
    <property type="match status" value="1"/>
</dbReference>
<dbReference type="RefSeq" id="WP_377927376.1">
    <property type="nucleotide sequence ID" value="NZ_JBHUEM010000005.1"/>
</dbReference>
<dbReference type="SUPFAM" id="SSF52540">
    <property type="entry name" value="P-loop containing nucleoside triphosphate hydrolases"/>
    <property type="match status" value="1"/>
</dbReference>
<feature type="domain" description="Helicase HerA central" evidence="1">
    <location>
        <begin position="27"/>
        <end position="98"/>
    </location>
</feature>
<proteinExistence type="predicted"/>
<dbReference type="Proteomes" id="UP001597214">
    <property type="component" value="Unassembled WGS sequence"/>
</dbReference>
<organism evidence="2 3">
    <name type="scientific">Bacillus salitolerans</name>
    <dbReference type="NCBI Taxonomy" id="1437434"/>
    <lineage>
        <taxon>Bacteria</taxon>
        <taxon>Bacillati</taxon>
        <taxon>Bacillota</taxon>
        <taxon>Bacilli</taxon>
        <taxon>Bacillales</taxon>
        <taxon>Bacillaceae</taxon>
        <taxon>Bacillus</taxon>
    </lineage>
</organism>
<dbReference type="GO" id="GO:0004386">
    <property type="term" value="F:helicase activity"/>
    <property type="evidence" value="ECO:0007669"/>
    <property type="project" value="UniProtKB-KW"/>
</dbReference>
<evidence type="ECO:0000259" key="1">
    <source>
        <dbReference type="Pfam" id="PF01935"/>
    </source>
</evidence>